<keyword evidence="5" id="KW-0521">NADP</keyword>
<protein>
    <recommendedName>
        <fullName evidence="11">Amine oxidase domain-containing protein</fullName>
    </recommendedName>
</protein>
<evidence type="ECO:0000256" key="2">
    <source>
        <dbReference type="ARBA" id="ARBA00022630"/>
    </source>
</evidence>
<gene>
    <name evidence="9" type="ORF">THAPS_25361</name>
</gene>
<dbReference type="PANTHER" id="PTHR46091:SF3">
    <property type="entry name" value="AMINE OXIDASE DOMAIN-CONTAINING PROTEIN"/>
    <property type="match status" value="1"/>
</dbReference>
<keyword evidence="6" id="KW-0520">NAD</keyword>
<dbReference type="PANTHER" id="PTHR46091">
    <property type="entry name" value="BLR7054 PROTEIN"/>
    <property type="match status" value="1"/>
</dbReference>
<proteinExistence type="inferred from homology"/>
<feature type="transmembrane region" description="Helical" evidence="8">
    <location>
        <begin position="234"/>
        <end position="260"/>
    </location>
</feature>
<dbReference type="GeneID" id="7444268"/>
<evidence type="ECO:0000256" key="1">
    <source>
        <dbReference type="ARBA" id="ARBA00005855"/>
    </source>
</evidence>
<evidence type="ECO:0000256" key="6">
    <source>
        <dbReference type="ARBA" id="ARBA00023027"/>
    </source>
</evidence>
<feature type="compositionally biased region" description="Basic residues" evidence="7">
    <location>
        <begin position="1"/>
        <end position="12"/>
    </location>
</feature>
<comment type="similarity">
    <text evidence="1">Belongs to the carotenoid/retinoid oxidoreductase family. CrtISO subfamily.</text>
</comment>
<accession>B5YLS3</accession>
<feature type="region of interest" description="Disordered" evidence="7">
    <location>
        <begin position="753"/>
        <end position="781"/>
    </location>
</feature>
<dbReference type="OMA" id="QRKYAMG"/>
<keyword evidence="10" id="KW-1185">Reference proteome</keyword>
<evidence type="ECO:0000256" key="3">
    <source>
        <dbReference type="ARBA" id="ARBA00022729"/>
    </source>
</evidence>
<feature type="region of interest" description="Disordered" evidence="7">
    <location>
        <begin position="105"/>
        <end position="130"/>
    </location>
</feature>
<dbReference type="InParanoid" id="B5YLS3"/>
<keyword evidence="8" id="KW-1133">Transmembrane helix</keyword>
<feature type="compositionally biased region" description="Polar residues" evidence="7">
    <location>
        <begin position="120"/>
        <end position="130"/>
    </location>
</feature>
<evidence type="ECO:0000313" key="10">
    <source>
        <dbReference type="Proteomes" id="UP000001449"/>
    </source>
</evidence>
<dbReference type="AlphaFoldDB" id="B5YLS3"/>
<dbReference type="HOGENOM" id="CLU_310036_0_0_1"/>
<dbReference type="Proteomes" id="UP000001449">
    <property type="component" value="Chromosome 18"/>
</dbReference>
<evidence type="ECO:0000256" key="5">
    <source>
        <dbReference type="ARBA" id="ARBA00022857"/>
    </source>
</evidence>
<evidence type="ECO:0000256" key="7">
    <source>
        <dbReference type="SAM" id="MobiDB-lite"/>
    </source>
</evidence>
<evidence type="ECO:0000256" key="4">
    <source>
        <dbReference type="ARBA" id="ARBA00022827"/>
    </source>
</evidence>
<feature type="region of interest" description="Disordered" evidence="7">
    <location>
        <begin position="1"/>
        <end position="28"/>
    </location>
</feature>
<dbReference type="PaxDb" id="35128-Thaps25361"/>
<keyword evidence="3" id="KW-0732">Signal</keyword>
<keyword evidence="8" id="KW-0812">Transmembrane</keyword>
<keyword evidence="4" id="KW-0274">FAD</keyword>
<dbReference type="GO" id="GO:0016491">
    <property type="term" value="F:oxidoreductase activity"/>
    <property type="evidence" value="ECO:0000318"/>
    <property type="project" value="GO_Central"/>
</dbReference>
<reference evidence="9 10" key="2">
    <citation type="journal article" date="2008" name="Nature">
        <title>The Phaeodactylum genome reveals the evolutionary history of diatom genomes.</title>
        <authorList>
            <person name="Bowler C."/>
            <person name="Allen A.E."/>
            <person name="Badger J.H."/>
            <person name="Grimwood J."/>
            <person name="Jabbari K."/>
            <person name="Kuo A."/>
            <person name="Maheswari U."/>
            <person name="Martens C."/>
            <person name="Maumus F."/>
            <person name="Otillar R.P."/>
            <person name="Rayko E."/>
            <person name="Salamov A."/>
            <person name="Vandepoele K."/>
            <person name="Beszteri B."/>
            <person name="Gruber A."/>
            <person name="Heijde M."/>
            <person name="Katinka M."/>
            <person name="Mock T."/>
            <person name="Valentin K."/>
            <person name="Verret F."/>
            <person name="Berges J.A."/>
            <person name="Brownlee C."/>
            <person name="Cadoret J.P."/>
            <person name="Chiovitti A."/>
            <person name="Choi C.J."/>
            <person name="Coesel S."/>
            <person name="De Martino A."/>
            <person name="Detter J.C."/>
            <person name="Durkin C."/>
            <person name="Falciatore A."/>
            <person name="Fournet J."/>
            <person name="Haruta M."/>
            <person name="Huysman M.J."/>
            <person name="Jenkins B.D."/>
            <person name="Jiroutova K."/>
            <person name="Jorgensen R.E."/>
            <person name="Joubert Y."/>
            <person name="Kaplan A."/>
            <person name="Kroger N."/>
            <person name="Kroth P.G."/>
            <person name="La Roche J."/>
            <person name="Lindquist E."/>
            <person name="Lommer M."/>
            <person name="Martin-Jezequel V."/>
            <person name="Lopez P.J."/>
            <person name="Lucas S."/>
            <person name="Mangogna M."/>
            <person name="McGinnis K."/>
            <person name="Medlin L.K."/>
            <person name="Montsant A."/>
            <person name="Oudot-Le Secq M.P."/>
            <person name="Napoli C."/>
            <person name="Obornik M."/>
            <person name="Parker M.S."/>
            <person name="Petit J.L."/>
            <person name="Porcel B.M."/>
            <person name="Poulsen N."/>
            <person name="Robison M."/>
            <person name="Rychlewski L."/>
            <person name="Rynearson T.A."/>
            <person name="Schmutz J."/>
            <person name="Shapiro H."/>
            <person name="Siaut M."/>
            <person name="Stanley M."/>
            <person name="Sussman M.R."/>
            <person name="Taylor A.R."/>
            <person name="Vardi A."/>
            <person name="von Dassow P."/>
            <person name="Vyverman W."/>
            <person name="Willis A."/>
            <person name="Wyrwicz L.S."/>
            <person name="Rokhsar D.S."/>
            <person name="Weissenbach J."/>
            <person name="Armbrust E.V."/>
            <person name="Green B.R."/>
            <person name="Van de Peer Y."/>
            <person name="Grigoriev I.V."/>
        </authorList>
    </citation>
    <scope>NUCLEOTIDE SEQUENCE [LARGE SCALE GENOMIC DNA]</scope>
    <source>
        <strain evidence="9 10">CCMP1335</strain>
    </source>
</reference>
<keyword evidence="2" id="KW-0285">Flavoprotein</keyword>
<evidence type="ECO:0000313" key="9">
    <source>
        <dbReference type="EMBL" id="ACI64284.1"/>
    </source>
</evidence>
<organism evidence="9 10">
    <name type="scientific">Thalassiosira pseudonana</name>
    <name type="common">Marine diatom</name>
    <name type="synonym">Cyclotella nana</name>
    <dbReference type="NCBI Taxonomy" id="35128"/>
    <lineage>
        <taxon>Eukaryota</taxon>
        <taxon>Sar</taxon>
        <taxon>Stramenopiles</taxon>
        <taxon>Ochrophyta</taxon>
        <taxon>Bacillariophyta</taxon>
        <taxon>Coscinodiscophyceae</taxon>
        <taxon>Thalassiosirophycidae</taxon>
        <taxon>Thalassiosirales</taxon>
        <taxon>Thalassiosiraceae</taxon>
        <taxon>Thalassiosira</taxon>
    </lineage>
</organism>
<dbReference type="eggNOG" id="KOG4254">
    <property type="taxonomic scope" value="Eukaryota"/>
</dbReference>
<evidence type="ECO:0008006" key="11">
    <source>
        <dbReference type="Google" id="ProtNLM"/>
    </source>
</evidence>
<keyword evidence="8" id="KW-0472">Membrane</keyword>
<dbReference type="RefSeq" id="XP_002295567.1">
    <property type="nucleotide sequence ID" value="XM_002295531.1"/>
</dbReference>
<dbReference type="EMBL" id="CP001159">
    <property type="protein sequence ID" value="ACI64284.1"/>
    <property type="molecule type" value="Genomic_DNA"/>
</dbReference>
<sequence length="997" mass="108527">MRMGRPNKKLRSTSKQTTNPNPPKYSSPTLVVGQVSSNVIHSIYGPALTKLAVESVEEYADAVLRWEASLPEVLVKPSQLDDAEDIDVDADGTFEKGEEVEVDLDGSILPSHDNDDDKTSSPTMPTSNRLFTTQSSIDNLTALLTDTSQHFSTTNAWKIHANAAKFERLLDEKYGRFRPFIESHPELEVFIKKVQRKYAMGQFSPLRKGEGPMSTTSSIMLLFMMHRNGVRKELVALVALFTLVGLEPWALVGLVCVGKYSVDQRRRKRIGGMPKKVKVVESYYAHGVVGEEEEESEEVERSKKYAILEKPVGTIFNPADLSLRDEEYDVILLGCGPEVLYTASLLSRAGKKTLVLSPREDASGCLTLQNGKTNVPFDIDGSNIAHLARQQSLLAPALCTTTDTQGGIRFARIGSEVDGYAHSILSVPGLGTDSISNECIPIVLTAEGEVALAEYCSTYLGDAFPGTDLDGNDNGNSTSLSYLKACGQINAGSGDFYLAKLFPKAAESFKSSDSNVYQQASIRPASTFLNKCLPLNTHVRALMAAIGMANENLSPDKTSMAAHVTNVCAMTSTEGYAYPVGGPRALCHALTSVIEQNGGRVVSGVLLQELLFEKLEKKEPKEETKDGESKEPKPRCKGIRLENGLELSVSDKGAVVSFMGMIPTFLQLVSPDVRTAEGVPAGLPALEERRPLMRVMISLKGNKDDLNLTGADWYRLPNATLPRDELDPMTGQVKFGTIGVDDDNTGASEELILGEATDETEATTSHTRGKRNKAATSKAPRSKFTSGVSWMKVSFPSAKDPSWQDRHGDVSTCVVTVEADDDFVQMFDTKPKIYSVLKAGNGERERLRDRVLKDLLETFPQLQGQLETVQICGPVRSGLTHNGPRFAIKGNRPETPYPGLYIGGADLTVGDSFSGAIVGGWLAANAIMGYSFMDHMYLGKNITSDLQQFIEEPILATERNGVIVDDVAVPFKEVVVDMQKGITDADRSTAAESSKEE</sequence>
<reference evidence="9 10" key="1">
    <citation type="journal article" date="2004" name="Science">
        <title>The genome of the diatom Thalassiosira pseudonana: ecology, evolution, and metabolism.</title>
        <authorList>
            <person name="Armbrust E.V."/>
            <person name="Berges J.A."/>
            <person name="Bowler C."/>
            <person name="Green B.R."/>
            <person name="Martinez D."/>
            <person name="Putnam N.H."/>
            <person name="Zhou S."/>
            <person name="Allen A.E."/>
            <person name="Apt K.E."/>
            <person name="Bechner M."/>
            <person name="Brzezinski M.A."/>
            <person name="Chaal B.K."/>
            <person name="Chiovitti A."/>
            <person name="Davis A.K."/>
            <person name="Demarest M.S."/>
            <person name="Detter J.C."/>
            <person name="Glavina T."/>
            <person name="Goodstein D."/>
            <person name="Hadi M.Z."/>
            <person name="Hellsten U."/>
            <person name="Hildebrand M."/>
            <person name="Jenkins B.D."/>
            <person name="Jurka J."/>
            <person name="Kapitonov V.V."/>
            <person name="Kroger N."/>
            <person name="Lau W.W."/>
            <person name="Lane T.W."/>
            <person name="Larimer F.W."/>
            <person name="Lippmeier J.C."/>
            <person name="Lucas S."/>
            <person name="Medina M."/>
            <person name="Montsant A."/>
            <person name="Obornik M."/>
            <person name="Parker M.S."/>
            <person name="Palenik B."/>
            <person name="Pazour G.J."/>
            <person name="Richardson P.M."/>
            <person name="Rynearson T.A."/>
            <person name="Saito M.A."/>
            <person name="Schwartz D.C."/>
            <person name="Thamatrakoln K."/>
            <person name="Valentin K."/>
            <person name="Vardi A."/>
            <person name="Wilkerson F.P."/>
            <person name="Rokhsar D.S."/>
        </authorList>
    </citation>
    <scope>NUCLEOTIDE SEQUENCE [LARGE SCALE GENOMIC DNA]</scope>
    <source>
        <strain evidence="9 10">CCMP1335</strain>
    </source>
</reference>
<dbReference type="InterPro" id="IPR036188">
    <property type="entry name" value="FAD/NAD-bd_sf"/>
</dbReference>
<dbReference type="KEGG" id="tps:THAPS_25361"/>
<dbReference type="InterPro" id="IPR052206">
    <property type="entry name" value="Retinol_saturase"/>
</dbReference>
<evidence type="ECO:0000256" key="8">
    <source>
        <dbReference type="SAM" id="Phobius"/>
    </source>
</evidence>
<name>B5YLS3_THAPS</name>
<dbReference type="STRING" id="35128.B5YLS3"/>
<dbReference type="SUPFAM" id="SSF51905">
    <property type="entry name" value="FAD/NAD(P)-binding domain"/>
    <property type="match status" value="1"/>
</dbReference>